<dbReference type="RefSeq" id="WP_308704304.1">
    <property type="nucleotide sequence ID" value="NZ_AP027463.1"/>
</dbReference>
<accession>A0ABU1ACH9</accession>
<proteinExistence type="predicted"/>
<evidence type="ECO:0000313" key="1">
    <source>
        <dbReference type="EMBL" id="MDQ7938635.1"/>
    </source>
</evidence>
<keyword evidence="2" id="KW-1185">Reference proteome</keyword>
<dbReference type="Proteomes" id="UP001227831">
    <property type="component" value="Unassembled WGS sequence"/>
</dbReference>
<evidence type="ECO:0000313" key="2">
    <source>
        <dbReference type="Proteomes" id="UP001227831"/>
    </source>
</evidence>
<comment type="caution">
    <text evidence="1">The sequence shown here is derived from an EMBL/GenBank/DDBJ whole genome shotgun (WGS) entry which is preliminary data.</text>
</comment>
<dbReference type="EMBL" id="JAVCWF010000001">
    <property type="protein sequence ID" value="MDQ7938635.1"/>
    <property type="molecule type" value="Genomic_DNA"/>
</dbReference>
<protein>
    <submittedName>
        <fullName evidence="1">Uncharacterized protein</fullName>
    </submittedName>
</protein>
<gene>
    <name evidence="1" type="ORF">RA086_13555</name>
</gene>
<sequence length="73" mass="8145">MIFVNSPLMQDKIIDLLNNYNEDGVTFEFVEKQGMKLRFKTSSDDPEAAAKLAKSAIKGQDWGTAIFFQAAAE</sequence>
<name>A0ABU1ACH9_9LACO</name>
<reference evidence="1 2" key="1">
    <citation type="journal article" date="2023" name="Int. J. Syst. Evol. Microbiol.">
        <title>Lactiplantibacillus brownii sp. nov., a novel psychrotolerant species isolated from sauerkraut.</title>
        <authorList>
            <person name="Heng Y.C."/>
            <person name="Silvaraju S."/>
            <person name="Lee J.K.Y."/>
            <person name="Kittelmann S."/>
        </authorList>
    </citation>
    <scope>NUCLEOTIDE SEQUENCE [LARGE SCALE GENOMIC DNA]</scope>
    <source>
        <strain evidence="1 2">WILCCON 0030</strain>
    </source>
</reference>
<organism evidence="1 2">
    <name type="scientific">Lactiplantibacillus brownii</name>
    <dbReference type="NCBI Taxonomy" id="3069269"/>
    <lineage>
        <taxon>Bacteria</taxon>
        <taxon>Bacillati</taxon>
        <taxon>Bacillota</taxon>
        <taxon>Bacilli</taxon>
        <taxon>Lactobacillales</taxon>
        <taxon>Lactobacillaceae</taxon>
        <taxon>Lactiplantibacillus</taxon>
    </lineage>
</organism>